<dbReference type="GO" id="GO:0020037">
    <property type="term" value="F:heme binding"/>
    <property type="evidence" value="ECO:0007669"/>
    <property type="project" value="InterPro"/>
</dbReference>
<dbReference type="InterPro" id="IPR016040">
    <property type="entry name" value="NAD(P)-bd_dom"/>
</dbReference>
<evidence type="ECO:0000256" key="1">
    <source>
        <dbReference type="ARBA" id="ARBA00010617"/>
    </source>
</evidence>
<keyword evidence="6" id="KW-0503">Monooxygenase</keyword>
<dbReference type="PANTHER" id="PTHR46696:SF1">
    <property type="entry name" value="CYTOCHROME P450 YJIB-RELATED"/>
    <property type="match status" value="1"/>
</dbReference>
<reference evidence="9 10" key="1">
    <citation type="journal article" date="2016" name="Genome Announc.">
        <title>Complete Genome Sequence of Thiostrepton-Producing Streptomyces laurentii ATCC 31255.</title>
        <authorList>
            <person name="Doi K."/>
            <person name="Fujino Y."/>
            <person name="Nagayoshi Y."/>
            <person name="Ohshima T."/>
            <person name="Ogata S."/>
        </authorList>
    </citation>
    <scope>NUCLEOTIDE SEQUENCE [LARGE SCALE GENOMIC DNA]</scope>
    <source>
        <strain evidence="9 10">ATCC 31255</strain>
    </source>
</reference>
<comment type="similarity">
    <text evidence="1">Belongs to the cytochrome P450 family.</text>
</comment>
<dbReference type="Pfam" id="PF13460">
    <property type="entry name" value="NAD_binding_10"/>
    <property type="match status" value="1"/>
</dbReference>
<dbReference type="Gene3D" id="3.40.50.720">
    <property type="entry name" value="NAD(P)-binding Rossmann-like Domain"/>
    <property type="match status" value="1"/>
</dbReference>
<feature type="compositionally biased region" description="Pro residues" evidence="7">
    <location>
        <begin position="285"/>
        <end position="294"/>
    </location>
</feature>
<dbReference type="KEGG" id="slau:SLA_6823"/>
<gene>
    <name evidence="9" type="ORF">SLA_6823</name>
</gene>
<keyword evidence="3" id="KW-0479">Metal-binding</keyword>
<dbReference type="CDD" id="cd11029">
    <property type="entry name" value="CYP107-like"/>
    <property type="match status" value="1"/>
</dbReference>
<evidence type="ECO:0000313" key="10">
    <source>
        <dbReference type="Proteomes" id="UP000217676"/>
    </source>
</evidence>
<protein>
    <submittedName>
        <fullName evidence="9">Cytochrome P450</fullName>
    </submittedName>
</protein>
<keyword evidence="4" id="KW-0560">Oxidoreductase</keyword>
<evidence type="ECO:0000256" key="5">
    <source>
        <dbReference type="ARBA" id="ARBA00023004"/>
    </source>
</evidence>
<keyword evidence="10" id="KW-1185">Reference proteome</keyword>
<dbReference type="EMBL" id="AP017424">
    <property type="protein sequence ID" value="BAU87689.1"/>
    <property type="molecule type" value="Genomic_DNA"/>
</dbReference>
<evidence type="ECO:0000313" key="9">
    <source>
        <dbReference type="EMBL" id="BAU87689.1"/>
    </source>
</evidence>
<evidence type="ECO:0000259" key="8">
    <source>
        <dbReference type="Pfam" id="PF13460"/>
    </source>
</evidence>
<dbReference type="PRINTS" id="PR00359">
    <property type="entry name" value="BP450"/>
</dbReference>
<dbReference type="InterPro" id="IPR017972">
    <property type="entry name" value="Cyt_P450_CS"/>
</dbReference>
<feature type="compositionally biased region" description="Basic and acidic residues" evidence="7">
    <location>
        <begin position="296"/>
        <end position="312"/>
    </location>
</feature>
<organism evidence="9 10">
    <name type="scientific">Streptomyces laurentii</name>
    <dbReference type="NCBI Taxonomy" id="39478"/>
    <lineage>
        <taxon>Bacteria</taxon>
        <taxon>Bacillati</taxon>
        <taxon>Actinomycetota</taxon>
        <taxon>Actinomycetes</taxon>
        <taxon>Kitasatosporales</taxon>
        <taxon>Streptomycetaceae</taxon>
        <taxon>Streptomyces</taxon>
    </lineage>
</organism>
<keyword evidence="5" id="KW-0408">Iron</keyword>
<feature type="domain" description="NAD(P)-binding" evidence="8">
    <location>
        <begin position="7"/>
        <end position="132"/>
    </location>
</feature>
<name>A0A160P714_STRLU</name>
<accession>A0A160P714</accession>
<keyword evidence="2" id="KW-0349">Heme</keyword>
<dbReference type="GO" id="GO:0016705">
    <property type="term" value="F:oxidoreductase activity, acting on paired donors, with incorporation or reduction of molecular oxygen"/>
    <property type="evidence" value="ECO:0007669"/>
    <property type="project" value="InterPro"/>
</dbReference>
<feature type="region of interest" description="Disordered" evidence="7">
    <location>
        <begin position="225"/>
        <end position="314"/>
    </location>
</feature>
<sequence length="717" mass="76567">MKVVVIGGTGLIGSQLVARLEERGHEAVAAAPRTGVDTLTGEGLTEALEGASVVGDVSNSPSFADDAVMDFFRTSTTHILKASADAGVAHLVALSVVGTDRLQESGYFRAKQAQEELIRASGLPYSIVHATQFFEFVRGIAASAADGDVVRLPSAKIQPLFSGDVAAAVGRTAVGAPVGGIVEVAGPETFALDELVRIGLAAQDDPRTVVGDPRAPYFGARLQETTLLPGPDARLARPGSPTGSPGRAEPPGYGARGARVPRRRVSQIRRPSGQSYEGAVRAPLTPRPPVPSPSPENRHPANQEPRPMRDEQPFVLDPASADHHAEDRALRARGAATRVDILGVTAWSVSDPVLLKHLATRPYVSKDARAHWPAFAETVATWPLALWVAVDNMFTAYGDDHRRLRRLIAPAFSPRRIADLTPVVESLVTDLLDELDALPAGDVVDLRERLAYPLPIAVIGRMLGLSSARLAGLRTVVDRVFATTLSAAEAAENTATLYRLLDALIAEKRVSPGDDTTSFLIATRDEEGDGGTLTAAELRGTLVLMLSAGYETTVNVIDQAVASLLTDPAQLAHVRAGRCDWGDVVEETLRHEPPLKHLPMRFALQDIPLPDGRTIRAGEAILSSYSAANRHPDWHGEDADLFDATRASKEHLAFGHGVHFCLGAPLARLELVTVLREFFARFPEARLAAPADSLRPLPTLISNGHVELPVVLRPADA</sequence>
<dbReference type="GO" id="GO:0005506">
    <property type="term" value="F:iron ion binding"/>
    <property type="evidence" value="ECO:0007669"/>
    <property type="project" value="InterPro"/>
</dbReference>
<evidence type="ECO:0000256" key="7">
    <source>
        <dbReference type="SAM" id="MobiDB-lite"/>
    </source>
</evidence>
<dbReference type="Pfam" id="PF00067">
    <property type="entry name" value="p450"/>
    <property type="match status" value="1"/>
</dbReference>
<dbReference type="AlphaFoldDB" id="A0A160P714"/>
<dbReference type="PANTHER" id="PTHR46696">
    <property type="entry name" value="P450, PUTATIVE (EUROFUNG)-RELATED"/>
    <property type="match status" value="1"/>
</dbReference>
<evidence type="ECO:0000256" key="3">
    <source>
        <dbReference type="ARBA" id="ARBA00022723"/>
    </source>
</evidence>
<dbReference type="PRINTS" id="PR00385">
    <property type="entry name" value="P450"/>
</dbReference>
<dbReference type="GO" id="GO:0004497">
    <property type="term" value="F:monooxygenase activity"/>
    <property type="evidence" value="ECO:0007669"/>
    <property type="project" value="UniProtKB-KW"/>
</dbReference>
<evidence type="ECO:0000256" key="6">
    <source>
        <dbReference type="ARBA" id="ARBA00023033"/>
    </source>
</evidence>
<evidence type="ECO:0000256" key="2">
    <source>
        <dbReference type="ARBA" id="ARBA00022617"/>
    </source>
</evidence>
<dbReference type="PROSITE" id="PS00086">
    <property type="entry name" value="CYTOCHROME_P450"/>
    <property type="match status" value="1"/>
</dbReference>
<dbReference type="Proteomes" id="UP000217676">
    <property type="component" value="Chromosome"/>
</dbReference>
<dbReference type="FunFam" id="1.10.630.10:FF:000018">
    <property type="entry name" value="Cytochrome P450 monooxygenase"/>
    <property type="match status" value="1"/>
</dbReference>
<dbReference type="Gene3D" id="1.10.630.10">
    <property type="entry name" value="Cytochrome P450"/>
    <property type="match status" value="1"/>
</dbReference>
<evidence type="ECO:0000256" key="4">
    <source>
        <dbReference type="ARBA" id="ARBA00023002"/>
    </source>
</evidence>
<dbReference type="InterPro" id="IPR036291">
    <property type="entry name" value="NAD(P)-bd_dom_sf"/>
</dbReference>
<dbReference type="InterPro" id="IPR001128">
    <property type="entry name" value="Cyt_P450"/>
</dbReference>
<proteinExistence type="inferred from homology"/>
<dbReference type="InterPro" id="IPR036396">
    <property type="entry name" value="Cyt_P450_sf"/>
</dbReference>
<dbReference type="SUPFAM" id="SSF51735">
    <property type="entry name" value="NAD(P)-binding Rossmann-fold domains"/>
    <property type="match status" value="1"/>
</dbReference>
<dbReference type="SUPFAM" id="SSF48264">
    <property type="entry name" value="Cytochrome P450"/>
    <property type="match status" value="1"/>
</dbReference>
<dbReference type="InterPro" id="IPR002397">
    <property type="entry name" value="Cyt_P450_B"/>
</dbReference>